<evidence type="ECO:0000313" key="3">
    <source>
        <dbReference type="EMBL" id="KAG5672168.1"/>
    </source>
</evidence>
<keyword evidence="2" id="KW-0472">Membrane</keyword>
<feature type="region of interest" description="Disordered" evidence="1">
    <location>
        <begin position="252"/>
        <end position="314"/>
    </location>
</feature>
<proteinExistence type="predicted"/>
<name>A0A9J6BR28_POLVA</name>
<dbReference type="EMBL" id="JADBJN010000003">
    <property type="protein sequence ID" value="KAG5672168.1"/>
    <property type="molecule type" value="Genomic_DNA"/>
</dbReference>
<organism evidence="3 4">
    <name type="scientific">Polypedilum vanderplanki</name>
    <name type="common">Sleeping chironomid midge</name>
    <dbReference type="NCBI Taxonomy" id="319348"/>
    <lineage>
        <taxon>Eukaryota</taxon>
        <taxon>Metazoa</taxon>
        <taxon>Ecdysozoa</taxon>
        <taxon>Arthropoda</taxon>
        <taxon>Hexapoda</taxon>
        <taxon>Insecta</taxon>
        <taxon>Pterygota</taxon>
        <taxon>Neoptera</taxon>
        <taxon>Endopterygota</taxon>
        <taxon>Diptera</taxon>
        <taxon>Nematocera</taxon>
        <taxon>Chironomoidea</taxon>
        <taxon>Chironomidae</taxon>
        <taxon>Chironominae</taxon>
        <taxon>Polypedilum</taxon>
        <taxon>Polypedilum</taxon>
    </lineage>
</organism>
<dbReference type="AlphaFoldDB" id="A0A9J6BR28"/>
<evidence type="ECO:0000313" key="4">
    <source>
        <dbReference type="Proteomes" id="UP001107558"/>
    </source>
</evidence>
<protein>
    <submittedName>
        <fullName evidence="3">Uncharacterized protein</fullName>
    </submittedName>
</protein>
<feature type="compositionally biased region" description="Polar residues" evidence="1">
    <location>
        <begin position="86"/>
        <end position="102"/>
    </location>
</feature>
<feature type="transmembrane region" description="Helical" evidence="2">
    <location>
        <begin position="335"/>
        <end position="357"/>
    </location>
</feature>
<gene>
    <name evidence="3" type="ORF">PVAND_002320</name>
</gene>
<keyword evidence="2" id="KW-0812">Transmembrane</keyword>
<keyword evidence="2" id="KW-1133">Transmembrane helix</keyword>
<feature type="compositionally biased region" description="Low complexity" evidence="1">
    <location>
        <begin position="133"/>
        <end position="150"/>
    </location>
</feature>
<sequence length="826" mass="92792">MRQYEEKSEEENRELKTGSNLNVNSELTIKESFHHGVAVPMSMDDYEKELAREKDLVNKAKKKISMESSTPKEGISTWILLSGSSDLKTSTTTNRPEVNSNKPAYRNDNTEKKNAVKNNISNNSTATTKKRIPVTQSPKTPKPTQKTNNKLVTRVKVSSSEEKITTEAESSTVAHTTKKAQLTTKAKKYTTTKPKTTVTTAAPTKKTTTTTTSTFPPKLIDDSMVIDDEKDEVEPIETSTYLIMEAKDDEFNLPNDRAPIKSSASKKTSSKNATNNKTKKKKIPTTQTALAEATNSTTTKIKKKSDKTKTGVSKITKKPEKPITTQIYNYLAREVMPTVGVGLVGLVVTAGLATYFLGGPLTALRRSYDIASRRDDVAYDRSDDFGNMQDEGEMFGKVIAGMPENSAYRNNIRVNSYRVKSQPQYTPGTYPAQQQYTHVSKYGLQAQPVQSTQQTQQQQQYLRYRAADPYYNSYSKNQYTQQNQYYQQQQMQAKSNDYTSQSIQSEAAQKFNIDAVDMTTSEPSSSSYSMDYDEIAQSYFPQPDQSEQQQQQQQMTIEQQNIQEIESNSQPQYVQPTQGSERSEKVTIVNAQSVVPQNHKVENDASNALPTPEALKMTSFDDEYQNSIANAILNQNQKQQKQFVVGTSIVAENFEDNAGSSVPEHGPRRRRKREAKKPAAKSLENNEIDEDENAVDKNKRQTENATEEILTTTTVVLASENTKEISTSELENETTTPSASAETTTTIYDINGGNNVFQLFRRIIELKLRLGLNFLQNATLAFQEYLRGVEERVQTSPLFNPYANHINSTQMSRKASKINRKKVENL</sequence>
<feature type="compositionally biased region" description="Basic residues" evidence="1">
    <location>
        <begin position="667"/>
        <end position="679"/>
    </location>
</feature>
<feature type="region of interest" description="Disordered" evidence="1">
    <location>
        <begin position="656"/>
        <end position="707"/>
    </location>
</feature>
<dbReference type="OrthoDB" id="7789014at2759"/>
<evidence type="ECO:0000256" key="2">
    <source>
        <dbReference type="SAM" id="Phobius"/>
    </source>
</evidence>
<feature type="region of interest" description="Disordered" evidence="1">
    <location>
        <begin position="86"/>
        <end position="171"/>
    </location>
</feature>
<feature type="compositionally biased region" description="Low complexity" evidence="1">
    <location>
        <begin position="261"/>
        <end position="276"/>
    </location>
</feature>
<evidence type="ECO:0000256" key="1">
    <source>
        <dbReference type="SAM" id="MobiDB-lite"/>
    </source>
</evidence>
<comment type="caution">
    <text evidence="3">The sequence shown here is derived from an EMBL/GenBank/DDBJ whole genome shotgun (WGS) entry which is preliminary data.</text>
</comment>
<accession>A0A9J6BR28</accession>
<feature type="compositionally biased region" description="Polar residues" evidence="1">
    <location>
        <begin position="116"/>
        <end position="127"/>
    </location>
</feature>
<dbReference type="Proteomes" id="UP001107558">
    <property type="component" value="Chromosome 3"/>
</dbReference>
<keyword evidence="4" id="KW-1185">Reference proteome</keyword>
<feature type="region of interest" description="Disordered" evidence="1">
    <location>
        <begin position="1"/>
        <end position="23"/>
    </location>
</feature>
<reference evidence="3" key="1">
    <citation type="submission" date="2021-03" db="EMBL/GenBank/DDBJ databases">
        <title>Chromosome level genome of the anhydrobiotic midge Polypedilum vanderplanki.</title>
        <authorList>
            <person name="Yoshida Y."/>
            <person name="Kikawada T."/>
            <person name="Gusev O."/>
        </authorList>
    </citation>
    <scope>NUCLEOTIDE SEQUENCE</scope>
    <source>
        <strain evidence="3">NIAS01</strain>
        <tissue evidence="3">Whole body or cell culture</tissue>
    </source>
</reference>